<dbReference type="RefSeq" id="WP_161700327.1">
    <property type="nucleotide sequence ID" value="NZ_JAAAMU010000009.1"/>
</dbReference>
<evidence type="ECO:0000256" key="5">
    <source>
        <dbReference type="ARBA" id="ARBA00022777"/>
    </source>
</evidence>
<dbReference type="GO" id="GO:0016020">
    <property type="term" value="C:membrane"/>
    <property type="evidence" value="ECO:0007669"/>
    <property type="project" value="InterPro"/>
</dbReference>
<evidence type="ECO:0000256" key="6">
    <source>
        <dbReference type="ARBA" id="ARBA00022840"/>
    </source>
</evidence>
<keyword evidence="11" id="KW-1185">Reference proteome</keyword>
<feature type="domain" description="Histidine kinase" evidence="9">
    <location>
        <begin position="473"/>
        <end position="579"/>
    </location>
</feature>
<evidence type="ECO:0000256" key="8">
    <source>
        <dbReference type="SAM" id="Phobius"/>
    </source>
</evidence>
<dbReference type="InterPro" id="IPR005467">
    <property type="entry name" value="His_kinase_dom"/>
</dbReference>
<dbReference type="Gene3D" id="3.30.565.10">
    <property type="entry name" value="Histidine kinase-like ATPase, C-terminal domain"/>
    <property type="match status" value="1"/>
</dbReference>
<dbReference type="AlphaFoldDB" id="A0A7X4YST9"/>
<evidence type="ECO:0000256" key="1">
    <source>
        <dbReference type="ARBA" id="ARBA00000085"/>
    </source>
</evidence>
<dbReference type="InterPro" id="IPR004358">
    <property type="entry name" value="Sig_transdc_His_kin-like_C"/>
</dbReference>
<evidence type="ECO:0000259" key="9">
    <source>
        <dbReference type="PROSITE" id="PS50109"/>
    </source>
</evidence>
<dbReference type="OrthoDB" id="9776552at2"/>
<dbReference type="InterPro" id="IPR050640">
    <property type="entry name" value="Bact_2-comp_sensor_kinase"/>
</dbReference>
<dbReference type="Pfam" id="PF02518">
    <property type="entry name" value="HATPase_c"/>
    <property type="match status" value="1"/>
</dbReference>
<keyword evidence="7" id="KW-0902">Two-component regulatory system</keyword>
<dbReference type="Pfam" id="PF06580">
    <property type="entry name" value="His_kinase"/>
    <property type="match status" value="1"/>
</dbReference>
<dbReference type="GO" id="GO:0005524">
    <property type="term" value="F:ATP binding"/>
    <property type="evidence" value="ECO:0007669"/>
    <property type="project" value="UniProtKB-KW"/>
</dbReference>
<evidence type="ECO:0000313" key="10">
    <source>
        <dbReference type="EMBL" id="NBC70904.1"/>
    </source>
</evidence>
<dbReference type="GO" id="GO:0000155">
    <property type="term" value="F:phosphorelay sensor kinase activity"/>
    <property type="evidence" value="ECO:0007669"/>
    <property type="project" value="InterPro"/>
</dbReference>
<dbReference type="SUPFAM" id="SSF55874">
    <property type="entry name" value="ATPase domain of HSP90 chaperone/DNA topoisomerase II/histidine kinase"/>
    <property type="match status" value="1"/>
</dbReference>
<accession>A0A7X4YST9</accession>
<reference evidence="10 11" key="1">
    <citation type="submission" date="2020-01" db="EMBL/GenBank/DDBJ databases">
        <title>Paenibacillus soybeanensis sp. nov. isolated from the nodules of soybean (Glycine max(L.) Merr).</title>
        <authorList>
            <person name="Wang H."/>
        </authorList>
    </citation>
    <scope>NUCLEOTIDE SEQUENCE [LARGE SCALE GENOMIC DNA]</scope>
    <source>
        <strain evidence="10 11">DSM 23054</strain>
    </source>
</reference>
<evidence type="ECO:0000256" key="4">
    <source>
        <dbReference type="ARBA" id="ARBA00022741"/>
    </source>
</evidence>
<keyword evidence="8" id="KW-0472">Membrane</keyword>
<feature type="transmembrane region" description="Helical" evidence="8">
    <location>
        <begin position="287"/>
        <end position="313"/>
    </location>
</feature>
<dbReference type="Proteomes" id="UP000558113">
    <property type="component" value="Unassembled WGS sequence"/>
</dbReference>
<dbReference type="SMART" id="SM00387">
    <property type="entry name" value="HATPase_c"/>
    <property type="match status" value="1"/>
</dbReference>
<dbReference type="PANTHER" id="PTHR34220:SF7">
    <property type="entry name" value="SENSOR HISTIDINE KINASE YPDA"/>
    <property type="match status" value="1"/>
</dbReference>
<feature type="transmembrane region" description="Helical" evidence="8">
    <location>
        <begin position="20"/>
        <end position="42"/>
    </location>
</feature>
<proteinExistence type="predicted"/>
<dbReference type="InterPro" id="IPR003594">
    <property type="entry name" value="HATPase_dom"/>
</dbReference>
<comment type="caution">
    <text evidence="10">The sequence shown here is derived from an EMBL/GenBank/DDBJ whole genome shotgun (WGS) entry which is preliminary data.</text>
</comment>
<keyword evidence="6" id="KW-0067">ATP-binding</keyword>
<keyword evidence="5" id="KW-0418">Kinase</keyword>
<dbReference type="PROSITE" id="PS50109">
    <property type="entry name" value="HIS_KIN"/>
    <property type="match status" value="1"/>
</dbReference>
<dbReference type="InterPro" id="IPR010559">
    <property type="entry name" value="Sig_transdc_His_kin_internal"/>
</dbReference>
<dbReference type="InterPro" id="IPR036890">
    <property type="entry name" value="HATPase_C_sf"/>
</dbReference>
<evidence type="ECO:0000256" key="3">
    <source>
        <dbReference type="ARBA" id="ARBA00022679"/>
    </source>
</evidence>
<gene>
    <name evidence="10" type="ORF">GT003_18035</name>
</gene>
<dbReference type="EC" id="2.7.13.3" evidence="2"/>
<keyword evidence="8" id="KW-0812">Transmembrane</keyword>
<evidence type="ECO:0000256" key="2">
    <source>
        <dbReference type="ARBA" id="ARBA00012438"/>
    </source>
</evidence>
<name>A0A7X4YST9_9BACL</name>
<dbReference type="PRINTS" id="PR00344">
    <property type="entry name" value="BCTRLSENSOR"/>
</dbReference>
<keyword evidence="4" id="KW-0547">Nucleotide-binding</keyword>
<dbReference type="EMBL" id="JAAAMU010000009">
    <property type="protein sequence ID" value="NBC70904.1"/>
    <property type="molecule type" value="Genomic_DNA"/>
</dbReference>
<comment type="catalytic activity">
    <reaction evidence="1">
        <text>ATP + protein L-histidine = ADP + protein N-phospho-L-histidine.</text>
        <dbReference type="EC" id="2.7.13.3"/>
    </reaction>
</comment>
<keyword evidence="8" id="KW-1133">Transmembrane helix</keyword>
<sequence>MKLAARDRFPFTRSVKSRMIAILLLSSILPLALLGFVSYSSFHSFLQHTLTSGIQQNVDKELTGIDNILKNLNFASQQLALDGVMVKDIQRYMTSDDIFQKQESMKNIQDRMALINYSSPHVGIITILDGNRQMLFQNYPSNERIDLNRFPLLVEAKGVSYQAPHLSVDKYGSVTDPPVISVSRKVTDYQDRDLSFYVYIESNFQSMKQLFQMQQYGEVAAHLLLNDGNRVLYSENDALYAPGSVYPANGEGGKAAGGMRFIAASEQGWQLVVLLRGDAFKAEMTSWLVKFGTIGLFSLALGFLLAIIAWRTIYRPLQTFRREIEWMGDSRIIRPRRLMKLIEFDDLLGRFYRMRDRVFALLEEIEWRERARSRIEVEKLRYQINPHFIHNTLNTVQVIAKVHKQEEIVLLVTYFTRILHYNLGKEGVFVHVKDEINNLRDYLALQQIRYGHAFQVELDIDPAAEENTLPRFVLQPLVENALYHGFRNEDGVISVAIVRETDGGIRIDVSDNGIGMTEETVAALLQEQPSGEGRKSGMGIGLAFAHRLIRTYYGEQRGLSIHSRVGEGTRLTIQIPAQPLEGMEHDSDLAGR</sequence>
<organism evidence="10 11">
    <name type="scientific">Paenibacillus sacheonensis</name>
    <dbReference type="NCBI Taxonomy" id="742054"/>
    <lineage>
        <taxon>Bacteria</taxon>
        <taxon>Bacillati</taxon>
        <taxon>Bacillota</taxon>
        <taxon>Bacilli</taxon>
        <taxon>Bacillales</taxon>
        <taxon>Paenibacillaceae</taxon>
        <taxon>Paenibacillus</taxon>
    </lineage>
</organism>
<protein>
    <recommendedName>
        <fullName evidence="2">histidine kinase</fullName>
        <ecNumber evidence="2">2.7.13.3</ecNumber>
    </recommendedName>
</protein>
<evidence type="ECO:0000256" key="7">
    <source>
        <dbReference type="ARBA" id="ARBA00023012"/>
    </source>
</evidence>
<dbReference type="PANTHER" id="PTHR34220">
    <property type="entry name" value="SENSOR HISTIDINE KINASE YPDA"/>
    <property type="match status" value="1"/>
</dbReference>
<keyword evidence="3" id="KW-0808">Transferase</keyword>
<evidence type="ECO:0000313" key="11">
    <source>
        <dbReference type="Proteomes" id="UP000558113"/>
    </source>
</evidence>